<evidence type="ECO:0000313" key="1">
    <source>
        <dbReference type="EMBL" id="CAL1275274.1"/>
    </source>
</evidence>
<organism evidence="1 2">
    <name type="scientific">Larinioides sclopetarius</name>
    <dbReference type="NCBI Taxonomy" id="280406"/>
    <lineage>
        <taxon>Eukaryota</taxon>
        <taxon>Metazoa</taxon>
        <taxon>Ecdysozoa</taxon>
        <taxon>Arthropoda</taxon>
        <taxon>Chelicerata</taxon>
        <taxon>Arachnida</taxon>
        <taxon>Araneae</taxon>
        <taxon>Araneomorphae</taxon>
        <taxon>Entelegynae</taxon>
        <taxon>Araneoidea</taxon>
        <taxon>Araneidae</taxon>
        <taxon>Larinioides</taxon>
    </lineage>
</organism>
<dbReference type="Proteomes" id="UP001497382">
    <property type="component" value="Unassembled WGS sequence"/>
</dbReference>
<name>A0AAV1ZTU7_9ARAC</name>
<sequence>MPQNGACFSVTKWITPLNTGVKWLQAEVNLQERQIGSIFASCNVLIEKLLSRGVDKNLQLCRVFSLWELDVGMDKLASRLLNSQAYYTFSSKKKMSDILIAYFL</sequence>
<evidence type="ECO:0000313" key="2">
    <source>
        <dbReference type="Proteomes" id="UP001497382"/>
    </source>
</evidence>
<protein>
    <submittedName>
        <fullName evidence="1">Uncharacterized protein</fullName>
    </submittedName>
</protein>
<accession>A0AAV1ZTU7</accession>
<gene>
    <name evidence="1" type="ORF">LARSCL_LOCUS7984</name>
</gene>
<proteinExistence type="predicted"/>
<dbReference type="EMBL" id="CAXIEN010000084">
    <property type="protein sequence ID" value="CAL1275274.1"/>
    <property type="molecule type" value="Genomic_DNA"/>
</dbReference>
<reference evidence="1 2" key="1">
    <citation type="submission" date="2024-04" db="EMBL/GenBank/DDBJ databases">
        <authorList>
            <person name="Rising A."/>
            <person name="Reimegard J."/>
            <person name="Sonavane S."/>
            <person name="Akerstrom W."/>
            <person name="Nylinder S."/>
            <person name="Hedman E."/>
            <person name="Kallberg Y."/>
        </authorList>
    </citation>
    <scope>NUCLEOTIDE SEQUENCE [LARGE SCALE GENOMIC DNA]</scope>
</reference>
<keyword evidence="2" id="KW-1185">Reference proteome</keyword>
<comment type="caution">
    <text evidence="1">The sequence shown here is derived from an EMBL/GenBank/DDBJ whole genome shotgun (WGS) entry which is preliminary data.</text>
</comment>
<dbReference type="AlphaFoldDB" id="A0AAV1ZTU7"/>